<feature type="DNA-binding region" description="H-T-H motif" evidence="4">
    <location>
        <begin position="56"/>
        <end position="75"/>
    </location>
</feature>
<dbReference type="KEGG" id="jli:EXU32_12385"/>
<evidence type="ECO:0000256" key="5">
    <source>
        <dbReference type="SAM" id="MobiDB-lite"/>
    </source>
</evidence>
<dbReference type="SUPFAM" id="SSF46689">
    <property type="entry name" value="Homeodomain-like"/>
    <property type="match status" value="1"/>
</dbReference>
<evidence type="ECO:0000256" key="1">
    <source>
        <dbReference type="ARBA" id="ARBA00023015"/>
    </source>
</evidence>
<evidence type="ECO:0000256" key="2">
    <source>
        <dbReference type="ARBA" id="ARBA00023125"/>
    </source>
</evidence>
<dbReference type="PANTHER" id="PTHR30055">
    <property type="entry name" value="HTH-TYPE TRANSCRIPTIONAL REGULATOR RUTR"/>
    <property type="match status" value="1"/>
</dbReference>
<dbReference type="Gene3D" id="1.10.357.10">
    <property type="entry name" value="Tetracycline Repressor, domain 2"/>
    <property type="match status" value="1"/>
</dbReference>
<feature type="domain" description="HTH tetR-type" evidence="6">
    <location>
        <begin position="33"/>
        <end position="93"/>
    </location>
</feature>
<evidence type="ECO:0000313" key="7">
    <source>
        <dbReference type="EMBL" id="QBF46977.1"/>
    </source>
</evidence>
<keyword evidence="3" id="KW-0804">Transcription</keyword>
<dbReference type="EMBL" id="CP036164">
    <property type="protein sequence ID" value="QBF46977.1"/>
    <property type="molecule type" value="Genomic_DNA"/>
</dbReference>
<evidence type="ECO:0000259" key="6">
    <source>
        <dbReference type="PROSITE" id="PS50977"/>
    </source>
</evidence>
<dbReference type="Proteomes" id="UP000290408">
    <property type="component" value="Chromosome"/>
</dbReference>
<evidence type="ECO:0000256" key="3">
    <source>
        <dbReference type="ARBA" id="ARBA00023163"/>
    </source>
</evidence>
<dbReference type="Pfam" id="PF00440">
    <property type="entry name" value="TetR_N"/>
    <property type="match status" value="1"/>
</dbReference>
<evidence type="ECO:0000256" key="4">
    <source>
        <dbReference type="PROSITE-ProRule" id="PRU00335"/>
    </source>
</evidence>
<dbReference type="InterPro" id="IPR049397">
    <property type="entry name" value="EthR_C"/>
</dbReference>
<dbReference type="GO" id="GO:0000976">
    <property type="term" value="F:transcription cis-regulatory region binding"/>
    <property type="evidence" value="ECO:0007669"/>
    <property type="project" value="TreeGrafter"/>
</dbReference>
<dbReference type="InterPro" id="IPR009057">
    <property type="entry name" value="Homeodomain-like_sf"/>
</dbReference>
<sequence>MAAMPSDSETTSEVPDLVDAAKLGTQPQTARGQRTRDALIAAARTVFERDGYVDSRLVDIAAEAKCSIGSFYTWFDSKDEVFAAVLHEAQSDMLHPGTTSMERTDDPIEIIAASNRAYFEAYRRNARLNQLLLQVAAVDPRFRELRQARANAFVVRNGRAIADLQSRGLADRGIDAMTAAMALSGMVSRLAQDAFVNDFLLVPVDELVDGATRLWTNALGLTTPELRAD</sequence>
<keyword evidence="1" id="KW-0805">Transcription regulation</keyword>
<name>A0A4P6MY29_9MICO</name>
<dbReference type="Gene3D" id="1.10.10.60">
    <property type="entry name" value="Homeodomain-like"/>
    <property type="match status" value="1"/>
</dbReference>
<dbReference type="PRINTS" id="PR00455">
    <property type="entry name" value="HTHTETR"/>
</dbReference>
<feature type="region of interest" description="Disordered" evidence="5">
    <location>
        <begin position="1"/>
        <end position="33"/>
    </location>
</feature>
<dbReference type="GO" id="GO:0003700">
    <property type="term" value="F:DNA-binding transcription factor activity"/>
    <property type="evidence" value="ECO:0007669"/>
    <property type="project" value="TreeGrafter"/>
</dbReference>
<dbReference type="InterPro" id="IPR001647">
    <property type="entry name" value="HTH_TetR"/>
</dbReference>
<accession>A0A4P6MY29</accession>
<keyword evidence="2 4" id="KW-0238">DNA-binding</keyword>
<dbReference type="STRING" id="1216970.GCA_001570985_00881"/>
<dbReference type="OrthoDB" id="4746440at2"/>
<dbReference type="SUPFAM" id="SSF48498">
    <property type="entry name" value="Tetracyclin repressor-like, C-terminal domain"/>
    <property type="match status" value="1"/>
</dbReference>
<protein>
    <submittedName>
        <fullName evidence="7">TetR/AcrR family transcriptional regulator</fullName>
    </submittedName>
</protein>
<dbReference type="InterPro" id="IPR050109">
    <property type="entry name" value="HTH-type_TetR-like_transc_reg"/>
</dbReference>
<evidence type="ECO:0000313" key="8">
    <source>
        <dbReference type="Proteomes" id="UP000290408"/>
    </source>
</evidence>
<dbReference type="InterPro" id="IPR036271">
    <property type="entry name" value="Tet_transcr_reg_TetR-rel_C_sf"/>
</dbReference>
<dbReference type="AlphaFoldDB" id="A0A4P6MY29"/>
<organism evidence="7 8">
    <name type="scientific">Janibacter limosus</name>
    <dbReference type="NCBI Taxonomy" id="53458"/>
    <lineage>
        <taxon>Bacteria</taxon>
        <taxon>Bacillati</taxon>
        <taxon>Actinomycetota</taxon>
        <taxon>Actinomycetes</taxon>
        <taxon>Micrococcales</taxon>
        <taxon>Intrasporangiaceae</taxon>
        <taxon>Janibacter</taxon>
    </lineage>
</organism>
<dbReference type="Pfam" id="PF21313">
    <property type="entry name" value="EthR_C"/>
    <property type="match status" value="1"/>
</dbReference>
<dbReference type="PROSITE" id="PS50977">
    <property type="entry name" value="HTH_TETR_2"/>
    <property type="match status" value="1"/>
</dbReference>
<keyword evidence="8" id="KW-1185">Reference proteome</keyword>
<proteinExistence type="predicted"/>
<dbReference type="PANTHER" id="PTHR30055:SF234">
    <property type="entry name" value="HTH-TYPE TRANSCRIPTIONAL REGULATOR BETI"/>
    <property type="match status" value="1"/>
</dbReference>
<gene>
    <name evidence="7" type="ORF">EXU32_12385</name>
</gene>
<reference evidence="7 8" key="1">
    <citation type="submission" date="2019-02" db="EMBL/GenBank/DDBJ databases">
        <title>Genomic data mining of an Antarctic deep-sea actinobacterium, Janibacterlimosus P3-3-X1.</title>
        <authorList>
            <person name="Liao L."/>
            <person name="Chen B."/>
        </authorList>
    </citation>
    <scope>NUCLEOTIDE SEQUENCE [LARGE SCALE GENOMIC DNA]</scope>
    <source>
        <strain evidence="7 8">P3-3-X1</strain>
    </source>
</reference>